<evidence type="ECO:0000259" key="5">
    <source>
        <dbReference type="PROSITE" id="PS50109"/>
    </source>
</evidence>
<dbReference type="InterPro" id="IPR004358">
    <property type="entry name" value="Sig_transdc_His_kin-like_C"/>
</dbReference>
<dbReference type="InterPro" id="IPR036097">
    <property type="entry name" value="HisK_dim/P_sf"/>
</dbReference>
<keyword evidence="6" id="KW-0808">Transferase</keyword>
<dbReference type="EC" id="2.7.13.3" evidence="2"/>
<dbReference type="PROSITE" id="PS50109">
    <property type="entry name" value="HIS_KIN"/>
    <property type="match status" value="1"/>
</dbReference>
<keyword evidence="7" id="KW-1185">Reference proteome</keyword>
<keyword evidence="4" id="KW-1133">Transmembrane helix</keyword>
<comment type="catalytic activity">
    <reaction evidence="1">
        <text>ATP + protein L-histidine = ADP + protein N-phospho-L-histidine.</text>
        <dbReference type="EC" id="2.7.13.3"/>
    </reaction>
</comment>
<dbReference type="PANTHER" id="PTHR43065:SF42">
    <property type="entry name" value="TWO-COMPONENT SENSOR PPRA"/>
    <property type="match status" value="1"/>
</dbReference>
<dbReference type="InterPro" id="IPR005467">
    <property type="entry name" value="His_kinase_dom"/>
</dbReference>
<accession>A0ABZ3F733</accession>
<dbReference type="Gene3D" id="3.30.565.10">
    <property type="entry name" value="Histidine kinase-like ATPase, C-terminal domain"/>
    <property type="match status" value="1"/>
</dbReference>
<feature type="transmembrane region" description="Helical" evidence="4">
    <location>
        <begin position="20"/>
        <end position="43"/>
    </location>
</feature>
<protein>
    <recommendedName>
        <fullName evidence="2">histidine kinase</fullName>
        <ecNumber evidence="2">2.7.13.3</ecNumber>
    </recommendedName>
</protein>
<gene>
    <name evidence="6" type="ORF">V3I05_10045</name>
</gene>
<dbReference type="InterPro" id="IPR003661">
    <property type="entry name" value="HisK_dim/P_dom"/>
</dbReference>
<evidence type="ECO:0000313" key="6">
    <source>
        <dbReference type="EMBL" id="XAM18010.1"/>
    </source>
</evidence>
<dbReference type="RefSeq" id="WP_295700384.1">
    <property type="nucleotide sequence ID" value="NZ_CP145316.1"/>
</dbReference>
<evidence type="ECO:0000256" key="2">
    <source>
        <dbReference type="ARBA" id="ARBA00012438"/>
    </source>
</evidence>
<dbReference type="EMBL" id="CP145316">
    <property type="protein sequence ID" value="XAM18010.1"/>
    <property type="molecule type" value="Genomic_DNA"/>
</dbReference>
<evidence type="ECO:0000256" key="3">
    <source>
        <dbReference type="ARBA" id="ARBA00022553"/>
    </source>
</evidence>
<sequence>MKHIMSSLMNNISFRAKTTILMWIIVIGFALVASVGILALMGLKSEFDINSLHNHNIHTLMLLTESDARNKQNLPYLLEMWEQHKIHDTSRNIESAIVHLRRWYAKTFMPNEYWQIQTLLQAESALIESIDRAFINSDTLSMPSLLKEQVLLSFDIAFYGKKITDSLYKNTYIILAIFMFIVIATIIILALSIGHSINTNHLLLEQLVQSKTKELQALNANLQKSIEYEVEQNRKKDLIMYQQARLASMGEMIQNIAHQWRQPLNSLMMLIQSFKSKAMQNKLDNEFVLQQTQYGMKIATEMSNTIENFRNFFRPETSTEVFEPATSIWDSLELLKEQIKENHIYIDVLIKKANLSVNGYQNSFMQVILILINNAIDALKLKAQSNEDFKAHIEILLDKVGYNIVLCIKDNAGGIGLEDKTKVFEPYFTTKHKSVGTGVGLYMAKQIIERHFNGSIDVSNTQWKEHFFGAEFNIHIPTQGSDNEI</sequence>
<proteinExistence type="predicted"/>
<evidence type="ECO:0000256" key="1">
    <source>
        <dbReference type="ARBA" id="ARBA00000085"/>
    </source>
</evidence>
<reference evidence="6 7" key="1">
    <citation type="submission" date="2024-02" db="EMBL/GenBank/DDBJ databases">
        <title>Genome and pathogenicity analysis of Helicobacter mastomyrinus isolated from mice.</title>
        <authorList>
            <person name="Zhu L."/>
        </authorList>
    </citation>
    <scope>NUCLEOTIDE SEQUENCE [LARGE SCALE GENOMIC DNA]</scope>
    <source>
        <strain evidence="6 7">Hm-17</strain>
    </source>
</reference>
<dbReference type="SMART" id="SM00387">
    <property type="entry name" value="HATPase_c"/>
    <property type="match status" value="1"/>
</dbReference>
<dbReference type="PANTHER" id="PTHR43065">
    <property type="entry name" value="SENSOR HISTIDINE KINASE"/>
    <property type="match status" value="1"/>
</dbReference>
<evidence type="ECO:0000313" key="7">
    <source>
        <dbReference type="Proteomes" id="UP001434737"/>
    </source>
</evidence>
<dbReference type="GO" id="GO:0016301">
    <property type="term" value="F:kinase activity"/>
    <property type="evidence" value="ECO:0007669"/>
    <property type="project" value="UniProtKB-KW"/>
</dbReference>
<dbReference type="SUPFAM" id="SSF55874">
    <property type="entry name" value="ATPase domain of HSP90 chaperone/DNA topoisomerase II/histidine kinase"/>
    <property type="match status" value="1"/>
</dbReference>
<keyword evidence="6" id="KW-0418">Kinase</keyword>
<dbReference type="PRINTS" id="PR00344">
    <property type="entry name" value="BCTRLSENSOR"/>
</dbReference>
<dbReference type="InterPro" id="IPR003594">
    <property type="entry name" value="HATPase_dom"/>
</dbReference>
<organism evidence="6 7">
    <name type="scientific">Helicobacter mastomyrinus</name>
    <dbReference type="NCBI Taxonomy" id="287948"/>
    <lineage>
        <taxon>Bacteria</taxon>
        <taxon>Pseudomonadati</taxon>
        <taxon>Campylobacterota</taxon>
        <taxon>Epsilonproteobacteria</taxon>
        <taxon>Campylobacterales</taxon>
        <taxon>Helicobacteraceae</taxon>
        <taxon>Helicobacter</taxon>
    </lineage>
</organism>
<dbReference type="Proteomes" id="UP001434737">
    <property type="component" value="Chromosome"/>
</dbReference>
<dbReference type="Pfam" id="PF02518">
    <property type="entry name" value="HATPase_c"/>
    <property type="match status" value="1"/>
</dbReference>
<dbReference type="CDD" id="cd00082">
    <property type="entry name" value="HisKA"/>
    <property type="match status" value="1"/>
</dbReference>
<dbReference type="InterPro" id="IPR036890">
    <property type="entry name" value="HATPase_C_sf"/>
</dbReference>
<feature type="domain" description="Histidine kinase" evidence="5">
    <location>
        <begin position="255"/>
        <end position="480"/>
    </location>
</feature>
<evidence type="ECO:0000256" key="4">
    <source>
        <dbReference type="SAM" id="Phobius"/>
    </source>
</evidence>
<keyword evidence="4" id="KW-0472">Membrane</keyword>
<feature type="transmembrane region" description="Helical" evidence="4">
    <location>
        <begin position="171"/>
        <end position="193"/>
    </location>
</feature>
<keyword evidence="3" id="KW-0597">Phosphoprotein</keyword>
<keyword evidence="4" id="KW-0812">Transmembrane</keyword>
<dbReference type="Gene3D" id="1.10.287.130">
    <property type="match status" value="1"/>
</dbReference>
<name>A0ABZ3F733_9HELI</name>
<dbReference type="SUPFAM" id="SSF47384">
    <property type="entry name" value="Homodimeric domain of signal transducing histidine kinase"/>
    <property type="match status" value="1"/>
</dbReference>